<evidence type="ECO:0000256" key="4">
    <source>
        <dbReference type="ARBA" id="ARBA00074799"/>
    </source>
</evidence>
<dbReference type="GO" id="GO:0046081">
    <property type="term" value="P:dUTP catabolic process"/>
    <property type="evidence" value="ECO:0007669"/>
    <property type="project" value="TreeGrafter"/>
</dbReference>
<dbReference type="PANTHER" id="PTHR30522">
    <property type="entry name" value="NUCLEOSIDE TRIPHOSPHATE PYROPHOSPHOHYDROLASE"/>
    <property type="match status" value="1"/>
</dbReference>
<dbReference type="GO" id="GO:0006203">
    <property type="term" value="P:dGTP catabolic process"/>
    <property type="evidence" value="ECO:0007669"/>
    <property type="project" value="TreeGrafter"/>
</dbReference>
<evidence type="ECO:0000256" key="1">
    <source>
        <dbReference type="ARBA" id="ARBA00052141"/>
    </source>
</evidence>
<dbReference type="RefSeq" id="WP_090408445.1">
    <property type="nucleotide sequence ID" value="NZ_FNDQ01000011.1"/>
</dbReference>
<dbReference type="SUPFAM" id="SSF101386">
    <property type="entry name" value="all-alpha NTP pyrophosphatases"/>
    <property type="match status" value="2"/>
</dbReference>
<dbReference type="InterPro" id="IPR004518">
    <property type="entry name" value="MazG-like_dom"/>
</dbReference>
<dbReference type="NCBIfam" id="TIGR00444">
    <property type="entry name" value="mazG"/>
    <property type="match status" value="1"/>
</dbReference>
<name>A0A1G8EKB3_9FLAO</name>
<dbReference type="NCBIfam" id="NF007113">
    <property type="entry name" value="PRK09562.1"/>
    <property type="match status" value="1"/>
</dbReference>
<dbReference type="Pfam" id="PF03819">
    <property type="entry name" value="MazG"/>
    <property type="match status" value="2"/>
</dbReference>
<keyword evidence="6" id="KW-0378">Hydrolase</keyword>
<comment type="catalytic activity">
    <reaction evidence="1">
        <text>ATP + H2O = AMP + diphosphate + H(+)</text>
        <dbReference type="Rhea" id="RHEA:14245"/>
        <dbReference type="ChEBI" id="CHEBI:15377"/>
        <dbReference type="ChEBI" id="CHEBI:15378"/>
        <dbReference type="ChEBI" id="CHEBI:30616"/>
        <dbReference type="ChEBI" id="CHEBI:33019"/>
        <dbReference type="ChEBI" id="CHEBI:456215"/>
        <dbReference type="EC" id="3.6.1.8"/>
    </reaction>
</comment>
<evidence type="ECO:0000313" key="7">
    <source>
        <dbReference type="Proteomes" id="UP000243588"/>
    </source>
</evidence>
<dbReference type="Proteomes" id="UP000243588">
    <property type="component" value="Unassembled WGS sequence"/>
</dbReference>
<dbReference type="InterPro" id="IPR048011">
    <property type="entry name" value="NTP-PPase_MazG-like_C"/>
</dbReference>
<dbReference type="EC" id="3.6.1.8" evidence="3"/>
<dbReference type="STRING" id="702745.SAMN05421818_11152"/>
<reference evidence="7" key="1">
    <citation type="submission" date="2016-10" db="EMBL/GenBank/DDBJ databases">
        <authorList>
            <person name="Varghese N."/>
            <person name="Submissions S."/>
        </authorList>
    </citation>
    <scope>NUCLEOTIDE SEQUENCE [LARGE SCALE GENOMIC DNA]</scope>
    <source>
        <strain evidence="7">DSM 23313</strain>
    </source>
</reference>
<dbReference type="InterPro" id="IPR048015">
    <property type="entry name" value="NTP-PPase_MazG-like_N"/>
</dbReference>
<dbReference type="GO" id="GO:0046076">
    <property type="term" value="P:dTTP catabolic process"/>
    <property type="evidence" value="ECO:0007669"/>
    <property type="project" value="TreeGrafter"/>
</dbReference>
<dbReference type="FunFam" id="1.10.287.1080:FF:000001">
    <property type="entry name" value="Nucleoside triphosphate pyrophosphohydrolase"/>
    <property type="match status" value="1"/>
</dbReference>
<feature type="domain" description="NTP pyrophosphohydrolase MazG-like" evidence="5">
    <location>
        <begin position="31"/>
        <end position="103"/>
    </location>
</feature>
<dbReference type="EMBL" id="FNDQ01000011">
    <property type="protein sequence ID" value="SDH70276.1"/>
    <property type="molecule type" value="Genomic_DNA"/>
</dbReference>
<dbReference type="GO" id="GO:0046052">
    <property type="term" value="P:UTP catabolic process"/>
    <property type="evidence" value="ECO:0007669"/>
    <property type="project" value="TreeGrafter"/>
</dbReference>
<evidence type="ECO:0000256" key="3">
    <source>
        <dbReference type="ARBA" id="ARBA00066372"/>
    </source>
</evidence>
<sequence length="259" mass="29776">MHSRKEQLASLDRLLTILDELRVKCPWDKKQTFDSLKNLTIEEVYELVDSITEGDTDEMKKELGDVLMHIFFYAKIGDEKELFDIKDVADSISDKLIFRHPHIYGDVEVSSEEEVKQNWEKLKLKEGNKSVLAGVPKGLPALIKAHRIQEKASGIGFDWSDKVDVWNKVEEEIAEFKIEEKAQDKAKMEDEFGDILFSLINYARFIGIDAEKALTSSNNKFIGRFTKVEELVKADGKEISSLTEKELDAYWVISKNIKK</sequence>
<evidence type="ECO:0000259" key="5">
    <source>
        <dbReference type="Pfam" id="PF03819"/>
    </source>
</evidence>
<comment type="similarity">
    <text evidence="2">Belongs to the nucleoside triphosphate pyrophosphohydrolase family.</text>
</comment>
<dbReference type="GO" id="GO:0046061">
    <property type="term" value="P:dATP catabolic process"/>
    <property type="evidence" value="ECO:0007669"/>
    <property type="project" value="TreeGrafter"/>
</dbReference>
<proteinExistence type="inferred from homology"/>
<protein>
    <recommendedName>
        <fullName evidence="4">Nucleoside triphosphate pyrophosphohydrolase</fullName>
        <ecNumber evidence="3">3.6.1.8</ecNumber>
    </recommendedName>
</protein>
<accession>A0A1G8EKB3</accession>
<dbReference type="InterPro" id="IPR011551">
    <property type="entry name" value="NTP_PyrPHydrolase_MazG"/>
</dbReference>
<dbReference type="AlphaFoldDB" id="A0A1G8EKB3"/>
<evidence type="ECO:0000256" key="2">
    <source>
        <dbReference type="ARBA" id="ARBA00061115"/>
    </source>
</evidence>
<gene>
    <name evidence="6" type="ORF">SAMN05421818_11152</name>
</gene>
<dbReference type="GO" id="GO:0046047">
    <property type="term" value="P:TTP catabolic process"/>
    <property type="evidence" value="ECO:0007669"/>
    <property type="project" value="TreeGrafter"/>
</dbReference>
<dbReference type="GO" id="GO:0006950">
    <property type="term" value="P:response to stress"/>
    <property type="evidence" value="ECO:0007669"/>
    <property type="project" value="UniProtKB-ARBA"/>
</dbReference>
<dbReference type="FunFam" id="1.10.287.1080:FF:000003">
    <property type="entry name" value="Nucleoside triphosphate pyrophosphohydrolase"/>
    <property type="match status" value="1"/>
</dbReference>
<keyword evidence="7" id="KW-1185">Reference proteome</keyword>
<feature type="domain" description="NTP pyrophosphohydrolase MazG-like" evidence="5">
    <location>
        <begin position="170"/>
        <end position="225"/>
    </location>
</feature>
<dbReference type="GO" id="GO:0047693">
    <property type="term" value="F:ATP diphosphatase activity"/>
    <property type="evidence" value="ECO:0007669"/>
    <property type="project" value="UniProtKB-EC"/>
</dbReference>
<dbReference type="PANTHER" id="PTHR30522:SF0">
    <property type="entry name" value="NUCLEOSIDE TRIPHOSPHATE PYROPHOSPHOHYDROLASE"/>
    <property type="match status" value="1"/>
</dbReference>
<dbReference type="CDD" id="cd11528">
    <property type="entry name" value="NTP-PPase_MazG_Nterm"/>
    <property type="match status" value="1"/>
</dbReference>
<evidence type="ECO:0000313" key="6">
    <source>
        <dbReference type="EMBL" id="SDH70276.1"/>
    </source>
</evidence>
<organism evidence="6 7">
    <name type="scientific">Myroides phaeus</name>
    <dbReference type="NCBI Taxonomy" id="702745"/>
    <lineage>
        <taxon>Bacteria</taxon>
        <taxon>Pseudomonadati</taxon>
        <taxon>Bacteroidota</taxon>
        <taxon>Flavobacteriia</taxon>
        <taxon>Flavobacteriales</taxon>
        <taxon>Flavobacteriaceae</taxon>
        <taxon>Myroides</taxon>
    </lineage>
</organism>
<dbReference type="Gene3D" id="1.10.287.1080">
    <property type="entry name" value="MazG-like"/>
    <property type="match status" value="2"/>
</dbReference>
<dbReference type="CDD" id="cd11529">
    <property type="entry name" value="NTP-PPase_MazG_Cterm"/>
    <property type="match status" value="1"/>
</dbReference>